<evidence type="ECO:0000313" key="2">
    <source>
        <dbReference type="EMBL" id="JAD54962.1"/>
    </source>
</evidence>
<reference evidence="2" key="1">
    <citation type="submission" date="2014-09" db="EMBL/GenBank/DDBJ databases">
        <authorList>
            <person name="Magalhaes I.L.F."/>
            <person name="Oliveira U."/>
            <person name="Santos F.R."/>
            <person name="Vidigal T.H.D.A."/>
            <person name="Brescovit A.D."/>
            <person name="Santos A.J."/>
        </authorList>
    </citation>
    <scope>NUCLEOTIDE SEQUENCE</scope>
    <source>
        <tissue evidence="2">Shoot tissue taken approximately 20 cm above the soil surface</tissue>
    </source>
</reference>
<sequence length="46" mass="4957">MSGPSRCPCRGRSLTRPFPYRRRSTSSCPPGTRTSSPPRSATPGCC</sequence>
<evidence type="ECO:0000256" key="1">
    <source>
        <dbReference type="SAM" id="MobiDB-lite"/>
    </source>
</evidence>
<reference evidence="2" key="2">
    <citation type="journal article" date="2015" name="Data Brief">
        <title>Shoot transcriptome of the giant reed, Arundo donax.</title>
        <authorList>
            <person name="Barrero R.A."/>
            <person name="Guerrero F.D."/>
            <person name="Moolhuijzen P."/>
            <person name="Goolsby J.A."/>
            <person name="Tidwell J."/>
            <person name="Bellgard S.E."/>
            <person name="Bellgard M.I."/>
        </authorList>
    </citation>
    <scope>NUCLEOTIDE SEQUENCE</scope>
    <source>
        <tissue evidence="2">Shoot tissue taken approximately 20 cm above the soil surface</tissue>
    </source>
</reference>
<feature type="region of interest" description="Disordered" evidence="1">
    <location>
        <begin position="1"/>
        <end position="46"/>
    </location>
</feature>
<dbReference type="AlphaFoldDB" id="A0A0A9B6L5"/>
<protein>
    <submittedName>
        <fullName evidence="2">Beta-hexosaminidase</fullName>
    </submittedName>
</protein>
<feature type="compositionally biased region" description="Low complexity" evidence="1">
    <location>
        <begin position="25"/>
        <end position="46"/>
    </location>
</feature>
<organism evidence="2">
    <name type="scientific">Arundo donax</name>
    <name type="common">Giant reed</name>
    <name type="synonym">Donax arundinaceus</name>
    <dbReference type="NCBI Taxonomy" id="35708"/>
    <lineage>
        <taxon>Eukaryota</taxon>
        <taxon>Viridiplantae</taxon>
        <taxon>Streptophyta</taxon>
        <taxon>Embryophyta</taxon>
        <taxon>Tracheophyta</taxon>
        <taxon>Spermatophyta</taxon>
        <taxon>Magnoliopsida</taxon>
        <taxon>Liliopsida</taxon>
        <taxon>Poales</taxon>
        <taxon>Poaceae</taxon>
        <taxon>PACMAD clade</taxon>
        <taxon>Arundinoideae</taxon>
        <taxon>Arundineae</taxon>
        <taxon>Arundo</taxon>
    </lineage>
</organism>
<name>A0A0A9B6L5_ARUDO</name>
<proteinExistence type="predicted"/>
<dbReference type="EMBL" id="GBRH01242933">
    <property type="protein sequence ID" value="JAD54962.1"/>
    <property type="molecule type" value="Transcribed_RNA"/>
</dbReference>
<accession>A0A0A9B6L5</accession>